<protein>
    <recommendedName>
        <fullName evidence="3">Teichuronopeptide biosynthesis TupA-like protein</fullName>
    </recommendedName>
</protein>
<dbReference type="Pfam" id="PF14305">
    <property type="entry name" value="ATPgrasp_TupA"/>
    <property type="match status" value="1"/>
</dbReference>
<name>A0A158FQU9_9BURK</name>
<accession>A0A158FQU9</accession>
<gene>
    <name evidence="1" type="ORF">AWB67_00766</name>
</gene>
<keyword evidence="2" id="KW-1185">Reference proteome</keyword>
<dbReference type="AlphaFoldDB" id="A0A158FQU9"/>
<organism evidence="1 2">
    <name type="scientific">Caballeronia terrestris</name>
    <dbReference type="NCBI Taxonomy" id="1226301"/>
    <lineage>
        <taxon>Bacteria</taxon>
        <taxon>Pseudomonadati</taxon>
        <taxon>Pseudomonadota</taxon>
        <taxon>Betaproteobacteria</taxon>
        <taxon>Burkholderiales</taxon>
        <taxon>Burkholderiaceae</taxon>
        <taxon>Caballeronia</taxon>
    </lineage>
</organism>
<dbReference type="RefSeq" id="WP_087654902.1">
    <property type="nucleotide sequence ID" value="NZ_FCOL02000003.1"/>
</dbReference>
<proteinExistence type="predicted"/>
<evidence type="ECO:0000313" key="2">
    <source>
        <dbReference type="Proteomes" id="UP000054925"/>
    </source>
</evidence>
<evidence type="ECO:0008006" key="3">
    <source>
        <dbReference type="Google" id="ProtNLM"/>
    </source>
</evidence>
<dbReference type="Proteomes" id="UP000054925">
    <property type="component" value="Unassembled WGS sequence"/>
</dbReference>
<dbReference type="SUPFAM" id="SSF56059">
    <property type="entry name" value="Glutathione synthetase ATP-binding domain-like"/>
    <property type="match status" value="1"/>
</dbReference>
<evidence type="ECO:0000313" key="1">
    <source>
        <dbReference type="EMBL" id="SAL21739.1"/>
    </source>
</evidence>
<dbReference type="OrthoDB" id="9791827at2"/>
<comment type="caution">
    <text evidence="1">The sequence shown here is derived from an EMBL/GenBank/DDBJ whole genome shotgun (WGS) entry which is preliminary data.</text>
</comment>
<dbReference type="EMBL" id="FCOL02000003">
    <property type="protein sequence ID" value="SAL21739.1"/>
    <property type="molecule type" value="Genomic_DNA"/>
</dbReference>
<sequence>MSFLKGLIDNAKDLLPDSLFLSFSHRQKIGRFPNLRRPSTFNEKILYRCLHPDPRYVDLADKLAVREYVERAVGKEHLIPLIAIIDSFTKELFDALPNSFVMKANHGSGFVKIVRDKSETSFEELLALATKWLKTDFYRIARERHYRNIEPKVFFEEVLLDSSGNIPPDMKVHCFNDPSGKTTFYTLVISDRFTPHPRGDFYDAQWNHLDISIGHYPRSKTPATPPAHLDTMLEIAGKLARNFEYVRVDLYAPDDEIFFGELTFTPGAGVYRLRPEAIDYNWGRLFHANLQQ</sequence>
<reference evidence="1" key="1">
    <citation type="submission" date="2016-01" db="EMBL/GenBank/DDBJ databases">
        <authorList>
            <person name="Peeters C."/>
        </authorList>
    </citation>
    <scope>NUCLEOTIDE SEQUENCE [LARGE SCALE GENOMIC DNA]</scope>
    <source>
        <strain evidence="1">LMG 22937</strain>
    </source>
</reference>
<dbReference type="InterPro" id="IPR029465">
    <property type="entry name" value="ATPgrasp_TupA"/>
</dbReference>